<gene>
    <name evidence="2" type="ORF">VP91_00011550</name>
</gene>
<evidence type="ECO:0000313" key="2">
    <source>
        <dbReference type="EMBL" id="NMN68000.1"/>
    </source>
</evidence>
<proteinExistence type="predicted"/>
<organism evidence="2 3">
    <name type="scientific">Pelagibacter ubique</name>
    <dbReference type="NCBI Taxonomy" id="198252"/>
    <lineage>
        <taxon>Bacteria</taxon>
        <taxon>Pseudomonadati</taxon>
        <taxon>Pseudomonadota</taxon>
        <taxon>Alphaproteobacteria</taxon>
        <taxon>Candidatus Pelagibacterales</taxon>
        <taxon>Candidatus Pelagibacteraceae</taxon>
        <taxon>Candidatus Pelagibacter</taxon>
    </lineage>
</organism>
<accession>A0ABX1T435</accession>
<feature type="domain" description="Glycosyltransferase 2-like" evidence="1">
    <location>
        <begin position="3"/>
        <end position="104"/>
    </location>
</feature>
<dbReference type="Gene3D" id="3.90.550.10">
    <property type="entry name" value="Spore Coat Polysaccharide Biosynthesis Protein SpsA, Chain A"/>
    <property type="match status" value="1"/>
</dbReference>
<dbReference type="Pfam" id="PF00535">
    <property type="entry name" value="Glycos_transf_2"/>
    <property type="match status" value="1"/>
</dbReference>
<keyword evidence="3" id="KW-1185">Reference proteome</keyword>
<dbReference type="InterPro" id="IPR029044">
    <property type="entry name" value="Nucleotide-diphossugar_trans"/>
</dbReference>
<dbReference type="EMBL" id="LANA01000002">
    <property type="protein sequence ID" value="NMN68000.1"/>
    <property type="molecule type" value="Genomic_DNA"/>
</dbReference>
<dbReference type="SUPFAM" id="SSF53448">
    <property type="entry name" value="Nucleotide-diphospho-sugar transferases"/>
    <property type="match status" value="1"/>
</dbReference>
<dbReference type="PANTHER" id="PTHR43179:SF7">
    <property type="entry name" value="RHAMNOSYLTRANSFERASE WBBL"/>
    <property type="match status" value="1"/>
</dbReference>
<name>A0ABX1T435_PELUQ</name>
<dbReference type="InterPro" id="IPR001173">
    <property type="entry name" value="Glyco_trans_2-like"/>
</dbReference>
<protein>
    <submittedName>
        <fullName evidence="2">GT2 family glycosyltransferase</fullName>
    </submittedName>
</protein>
<comment type="caution">
    <text evidence="2">The sequence shown here is derived from an EMBL/GenBank/DDBJ whole genome shotgun (WGS) entry which is preliminary data.</text>
</comment>
<evidence type="ECO:0000313" key="3">
    <source>
        <dbReference type="Proteomes" id="UP001166004"/>
    </source>
</evidence>
<reference evidence="2 3" key="1">
    <citation type="submission" date="2019-07" db="EMBL/GenBank/DDBJ databases">
        <title>SAR11 Genome Evolution.</title>
        <authorList>
            <person name="Giovannoni S."/>
        </authorList>
    </citation>
    <scope>NUCLEOTIDE SEQUENCE [LARGE SCALE GENOMIC DNA]</scope>
    <source>
        <strain evidence="2 3">HTCC9565</strain>
    </source>
</reference>
<dbReference type="RefSeq" id="WP_169036499.1">
    <property type="nucleotide sequence ID" value="NZ_LANA01000002.1"/>
</dbReference>
<evidence type="ECO:0000259" key="1">
    <source>
        <dbReference type="Pfam" id="PF00535"/>
    </source>
</evidence>
<dbReference type="PANTHER" id="PTHR43179">
    <property type="entry name" value="RHAMNOSYLTRANSFERASE WBBL"/>
    <property type="match status" value="1"/>
</dbReference>
<sequence length="296" mass="35033">MFSIIIPTFNNVEYLKLCISSIEKNSKFEHEIIPHINIGDDGTEEFLKNKNIKYTITNYNAGICEGMNKASKIATSNYILYAHDDFYFCPDWDEILLNEVKKIKHNKFYLSGIMLNNGPIKFNCGNELKDFDEEKLLKDYKMANHYDFQGSTWAPHLIHKDLWDKVGGFSEEYFPGTGSDPDLNMKLWKEGVRIFKGINNFKVYHFGSIVTRKYKNHPTIKTESGSRGAKIFLIKWRISISFFKEFFLKSDKIYEGELSNPRKTMRFLFKLLLCKINYFYIRYLYNFRNRHKLIIK</sequence>
<dbReference type="Proteomes" id="UP001166004">
    <property type="component" value="Unassembled WGS sequence"/>
</dbReference>